<dbReference type="InterPro" id="IPR036188">
    <property type="entry name" value="FAD/NAD-bd_sf"/>
</dbReference>
<dbReference type="GO" id="GO:0071949">
    <property type="term" value="F:FAD binding"/>
    <property type="evidence" value="ECO:0007669"/>
    <property type="project" value="InterPro"/>
</dbReference>
<dbReference type="InterPro" id="IPR002938">
    <property type="entry name" value="FAD-bd"/>
</dbReference>
<dbReference type="EMBL" id="WRPP01000001">
    <property type="protein sequence ID" value="MVU76068.1"/>
    <property type="molecule type" value="Genomic_DNA"/>
</dbReference>
<evidence type="ECO:0000256" key="1">
    <source>
        <dbReference type="ARBA" id="ARBA00023002"/>
    </source>
</evidence>
<evidence type="ECO:0000313" key="5">
    <source>
        <dbReference type="Proteomes" id="UP000466794"/>
    </source>
</evidence>
<keyword evidence="5" id="KW-1185">Reference proteome</keyword>
<dbReference type="Gene3D" id="3.50.50.60">
    <property type="entry name" value="FAD/NAD(P)-binding domain"/>
    <property type="match status" value="1"/>
</dbReference>
<dbReference type="Proteomes" id="UP000466794">
    <property type="component" value="Unassembled WGS sequence"/>
</dbReference>
<dbReference type="InterPro" id="IPR050493">
    <property type="entry name" value="FAD-dep_Monooxygenase_BioMet"/>
</dbReference>
<comment type="caution">
    <text evidence="4">The sequence shown here is derived from an EMBL/GenBank/DDBJ whole genome shotgun (WGS) entry which is preliminary data.</text>
</comment>
<proteinExistence type="predicted"/>
<dbReference type="PANTHER" id="PTHR13789">
    <property type="entry name" value="MONOOXYGENASE"/>
    <property type="match status" value="1"/>
</dbReference>
<dbReference type="Gene3D" id="3.30.9.10">
    <property type="entry name" value="D-Amino Acid Oxidase, subunit A, domain 2"/>
    <property type="match status" value="1"/>
</dbReference>
<dbReference type="PRINTS" id="PR00420">
    <property type="entry name" value="RNGMNOXGNASE"/>
</dbReference>
<keyword evidence="2" id="KW-0503">Monooxygenase</keyword>
<evidence type="ECO:0000256" key="2">
    <source>
        <dbReference type="ARBA" id="ARBA00023033"/>
    </source>
</evidence>
<dbReference type="GO" id="GO:0004497">
    <property type="term" value="F:monooxygenase activity"/>
    <property type="evidence" value="ECO:0007669"/>
    <property type="project" value="UniProtKB-KW"/>
</dbReference>
<gene>
    <name evidence="4" type="ORF">GPX89_02275</name>
</gene>
<dbReference type="SUPFAM" id="SSF51905">
    <property type="entry name" value="FAD/NAD(P)-binding domain"/>
    <property type="match status" value="1"/>
</dbReference>
<reference evidence="4 5" key="1">
    <citation type="submission" date="2019-12" db="EMBL/GenBank/DDBJ databases">
        <title>Nocardia sp. nov. ET3-3 isolated from soil.</title>
        <authorList>
            <person name="Kanchanasin P."/>
            <person name="Tanasupawat S."/>
            <person name="Yuki M."/>
            <person name="Kudo T."/>
        </authorList>
    </citation>
    <scope>NUCLEOTIDE SEQUENCE [LARGE SCALE GENOMIC DNA]</scope>
    <source>
        <strain evidence="4 5">ET3-3</strain>
    </source>
</reference>
<dbReference type="AlphaFoldDB" id="A0A7K1UQ94"/>
<feature type="domain" description="FAD-binding" evidence="3">
    <location>
        <begin position="3"/>
        <end position="318"/>
    </location>
</feature>
<keyword evidence="1" id="KW-0560">Oxidoreductase</keyword>
<evidence type="ECO:0000313" key="4">
    <source>
        <dbReference type="EMBL" id="MVU76068.1"/>
    </source>
</evidence>
<organism evidence="4 5">
    <name type="scientific">Nocardia terrae</name>
    <dbReference type="NCBI Taxonomy" id="2675851"/>
    <lineage>
        <taxon>Bacteria</taxon>
        <taxon>Bacillati</taxon>
        <taxon>Actinomycetota</taxon>
        <taxon>Actinomycetes</taxon>
        <taxon>Mycobacteriales</taxon>
        <taxon>Nocardiaceae</taxon>
        <taxon>Nocardia</taxon>
    </lineage>
</organism>
<name>A0A7K1UQ94_9NOCA</name>
<evidence type="ECO:0000259" key="3">
    <source>
        <dbReference type="Pfam" id="PF01494"/>
    </source>
</evidence>
<dbReference type="PANTHER" id="PTHR13789:SF309">
    <property type="entry name" value="PUTATIVE (AFU_ORTHOLOGUE AFUA_6G14510)-RELATED"/>
    <property type="match status" value="1"/>
</dbReference>
<dbReference type="RefSeq" id="WP_157354825.1">
    <property type="nucleotide sequence ID" value="NZ_WRPP01000001.1"/>
</dbReference>
<accession>A0A7K1UQ94</accession>
<sequence length="351" mass="36578">MATILGGGIAGSVLAGALARQGSRVTLYEQQAAGPGGGAFLFIDGRGHDALHALGVDDAAIEAASYAVSALHYEDSKGRGSSMSRGHRFWMRSKLMAILTDFVAGSGADLRYGLPITDIALTGPGRATLHRGGENLSVTDDILIAADGIDSVVRAALEPDRVPVYANDVVLYGMTAEPVELASDPEVLHFFAEVGPGGAPGATFGHIHRDGDNPMWFIRIAREALSGADDLGMRPMAEWADAVRAAAPSIPDLVTSLIDHTGEVHVSNARNVPIDKAAAPVAHTLLIGDADHAISPAAGVGARDALEDAHAVFQALTAGASPADAMARRRIQILDDRERAMRGRAAISRRP</sequence>
<dbReference type="Pfam" id="PF01494">
    <property type="entry name" value="FAD_binding_3"/>
    <property type="match status" value="1"/>
</dbReference>
<protein>
    <submittedName>
        <fullName evidence="4">NAD(P)-binding protein</fullName>
    </submittedName>
</protein>